<evidence type="ECO:0008006" key="3">
    <source>
        <dbReference type="Google" id="ProtNLM"/>
    </source>
</evidence>
<gene>
    <name evidence="1" type="ORF">IT779_03050</name>
</gene>
<sequence length="249" mass="27359">MRVIPPIEIKVNVDGDVDRALTELGVRAGTSTDRRVWFAEPRAGGGAPALLSHRIVIRLRSGEQDDLTVKLRPCDREQLVGRWAEPFVDGSLEYRIESDWCGQRRVLSASAVGIRPPGSLLSAALPGSDVTAALESGQRQFLVSCTPPGVAVDRLLALGPIASAKWTDLSFGDLRVDVERWRIAHLDLLELSTRITPEPDETLVHVQRRAEARQRELEAAVRARGMRMATGGTKTERVLTALTARAVRY</sequence>
<name>A0A931I732_9NOCA</name>
<dbReference type="RefSeq" id="WP_196147542.1">
    <property type="nucleotide sequence ID" value="NZ_JADMLG010000001.1"/>
</dbReference>
<evidence type="ECO:0000313" key="1">
    <source>
        <dbReference type="EMBL" id="MBH0775261.1"/>
    </source>
</evidence>
<organism evidence="1 2">
    <name type="scientific">Nocardia bovistercoris</name>
    <dbReference type="NCBI Taxonomy" id="2785916"/>
    <lineage>
        <taxon>Bacteria</taxon>
        <taxon>Bacillati</taxon>
        <taxon>Actinomycetota</taxon>
        <taxon>Actinomycetes</taxon>
        <taxon>Mycobacteriales</taxon>
        <taxon>Nocardiaceae</taxon>
        <taxon>Nocardia</taxon>
    </lineage>
</organism>
<evidence type="ECO:0000313" key="2">
    <source>
        <dbReference type="Proteomes" id="UP000655751"/>
    </source>
</evidence>
<reference evidence="1" key="1">
    <citation type="submission" date="2020-11" db="EMBL/GenBank/DDBJ databases">
        <title>Nocardia NEAU-351.nov., a novel actinomycete isolated from the cow dung.</title>
        <authorList>
            <person name="Zhang X."/>
        </authorList>
    </citation>
    <scope>NUCLEOTIDE SEQUENCE</scope>
    <source>
        <strain evidence="1">NEAU-351</strain>
    </source>
</reference>
<dbReference type="EMBL" id="JADMLG010000001">
    <property type="protein sequence ID" value="MBH0775261.1"/>
    <property type="molecule type" value="Genomic_DNA"/>
</dbReference>
<accession>A0A931I732</accession>
<comment type="caution">
    <text evidence="1">The sequence shown here is derived from an EMBL/GenBank/DDBJ whole genome shotgun (WGS) entry which is preliminary data.</text>
</comment>
<keyword evidence="2" id="KW-1185">Reference proteome</keyword>
<protein>
    <recommendedName>
        <fullName evidence="3">CYTH domain-containing protein</fullName>
    </recommendedName>
</protein>
<proteinExistence type="predicted"/>
<dbReference type="Proteomes" id="UP000655751">
    <property type="component" value="Unassembled WGS sequence"/>
</dbReference>
<dbReference type="AlphaFoldDB" id="A0A931I732"/>